<proteinExistence type="predicted"/>
<evidence type="ECO:0000313" key="3">
    <source>
        <dbReference type="Proteomes" id="UP000561681"/>
    </source>
</evidence>
<protein>
    <submittedName>
        <fullName evidence="2">Uncharacterized protein YecT (DUF1311 family)</fullName>
    </submittedName>
</protein>
<dbReference type="Proteomes" id="UP000561681">
    <property type="component" value="Unassembled WGS sequence"/>
</dbReference>
<reference evidence="2 3" key="1">
    <citation type="submission" date="2020-08" db="EMBL/GenBank/DDBJ databases">
        <title>Functional genomics of gut bacteria from endangered species of beetles.</title>
        <authorList>
            <person name="Carlos-Shanley C."/>
        </authorList>
    </citation>
    <scope>NUCLEOTIDE SEQUENCE [LARGE SCALE GENOMIC DNA]</scope>
    <source>
        <strain evidence="2 3">S00142</strain>
    </source>
</reference>
<dbReference type="EMBL" id="JACHLD010000002">
    <property type="protein sequence ID" value="MBB4802018.1"/>
    <property type="molecule type" value="Genomic_DNA"/>
</dbReference>
<sequence length="117" mass="13533">MKKIFMVLFLCFCFNQIMFSQKHVDATGETELYEAYDKADKELNQVYNQLKKKLGAKDQTALVAAQKDWIKFRDSNCKFKSYPEGMGGVIASKMYADCRMQLTISRTKELKSLMNGF</sequence>
<dbReference type="PANTHER" id="PTHR39176">
    <property type="entry name" value="PERIPLASMIC PROTEIN-RELATED"/>
    <property type="match status" value="1"/>
</dbReference>
<keyword evidence="3" id="KW-1185">Reference proteome</keyword>
<name>A0A7W7IXC1_9FLAO</name>
<evidence type="ECO:0000259" key="1">
    <source>
        <dbReference type="Pfam" id="PF07007"/>
    </source>
</evidence>
<dbReference type="PANTHER" id="PTHR39176:SF1">
    <property type="entry name" value="PERIPLASMIC PROTEIN"/>
    <property type="match status" value="1"/>
</dbReference>
<dbReference type="Pfam" id="PF07007">
    <property type="entry name" value="LprI"/>
    <property type="match status" value="1"/>
</dbReference>
<accession>A0A7W7IXC1</accession>
<gene>
    <name evidence="2" type="ORF">HNP37_002079</name>
</gene>
<organism evidence="2 3">
    <name type="scientific">Flavobacterium nitrogenifigens</name>
    <dbReference type="NCBI Taxonomy" id="1617283"/>
    <lineage>
        <taxon>Bacteria</taxon>
        <taxon>Pseudomonadati</taxon>
        <taxon>Bacteroidota</taxon>
        <taxon>Flavobacteriia</taxon>
        <taxon>Flavobacteriales</taxon>
        <taxon>Flavobacteriaceae</taxon>
        <taxon>Flavobacterium</taxon>
    </lineage>
</organism>
<comment type="caution">
    <text evidence="2">The sequence shown here is derived from an EMBL/GenBank/DDBJ whole genome shotgun (WGS) entry which is preliminary data.</text>
</comment>
<evidence type="ECO:0000313" key="2">
    <source>
        <dbReference type="EMBL" id="MBB4802018.1"/>
    </source>
</evidence>
<dbReference type="Gene3D" id="1.20.1270.180">
    <property type="match status" value="1"/>
</dbReference>
<dbReference type="AlphaFoldDB" id="A0A7W7IXC1"/>
<dbReference type="InterPro" id="IPR009739">
    <property type="entry name" value="LprI-like_N"/>
</dbReference>
<dbReference type="RefSeq" id="WP_184161084.1">
    <property type="nucleotide sequence ID" value="NZ_JACHLD010000002.1"/>
</dbReference>
<feature type="domain" description="Lysozyme inhibitor LprI-like N-terminal" evidence="1">
    <location>
        <begin position="32"/>
        <end position="110"/>
    </location>
</feature>